<dbReference type="EMBL" id="JAPDOD010000025">
    <property type="protein sequence ID" value="MDA0163457.1"/>
    <property type="molecule type" value="Genomic_DNA"/>
</dbReference>
<name>A0A9X3S3H5_9ACTN</name>
<protein>
    <submittedName>
        <fullName evidence="4">LuxR C-terminal-related transcriptional regulator</fullName>
    </submittedName>
</protein>
<dbReference type="SUPFAM" id="SSF48452">
    <property type="entry name" value="TPR-like"/>
    <property type="match status" value="1"/>
</dbReference>
<dbReference type="GO" id="GO:0005524">
    <property type="term" value="F:ATP binding"/>
    <property type="evidence" value="ECO:0007669"/>
    <property type="project" value="UniProtKB-KW"/>
</dbReference>
<evidence type="ECO:0000259" key="3">
    <source>
        <dbReference type="PROSITE" id="PS50043"/>
    </source>
</evidence>
<accession>A0A9X3S3H5</accession>
<dbReference type="PANTHER" id="PTHR16305">
    <property type="entry name" value="TESTICULAR SOLUBLE ADENYLYL CYCLASE"/>
    <property type="match status" value="1"/>
</dbReference>
<dbReference type="GO" id="GO:0004016">
    <property type="term" value="F:adenylate cyclase activity"/>
    <property type="evidence" value="ECO:0007669"/>
    <property type="project" value="TreeGrafter"/>
</dbReference>
<dbReference type="SMART" id="SM00421">
    <property type="entry name" value="HTH_LUXR"/>
    <property type="match status" value="1"/>
</dbReference>
<keyword evidence="1" id="KW-0547">Nucleotide-binding</keyword>
<feature type="domain" description="HTH luxR-type" evidence="3">
    <location>
        <begin position="775"/>
        <end position="839"/>
    </location>
</feature>
<dbReference type="PROSITE" id="PS50043">
    <property type="entry name" value="HTH_LUXR_2"/>
    <property type="match status" value="1"/>
</dbReference>
<dbReference type="Pfam" id="PF13191">
    <property type="entry name" value="AAA_16"/>
    <property type="match status" value="1"/>
</dbReference>
<gene>
    <name evidence="4" type="ORF">OM076_24500</name>
</gene>
<dbReference type="InterPro" id="IPR036388">
    <property type="entry name" value="WH-like_DNA-bd_sf"/>
</dbReference>
<keyword evidence="2" id="KW-0067">ATP-binding</keyword>
<dbReference type="PANTHER" id="PTHR16305:SF35">
    <property type="entry name" value="TRANSCRIPTIONAL ACTIVATOR DOMAIN"/>
    <property type="match status" value="1"/>
</dbReference>
<dbReference type="InterPro" id="IPR027417">
    <property type="entry name" value="P-loop_NTPase"/>
</dbReference>
<dbReference type="Gene3D" id="1.10.10.10">
    <property type="entry name" value="Winged helix-like DNA-binding domain superfamily/Winged helix DNA-binding domain"/>
    <property type="match status" value="1"/>
</dbReference>
<dbReference type="SUPFAM" id="SSF46894">
    <property type="entry name" value="C-terminal effector domain of the bipartite response regulators"/>
    <property type="match status" value="1"/>
</dbReference>
<proteinExistence type="predicted"/>
<dbReference type="GO" id="GO:0003677">
    <property type="term" value="F:DNA binding"/>
    <property type="evidence" value="ECO:0007669"/>
    <property type="project" value="InterPro"/>
</dbReference>
<dbReference type="CDD" id="cd06170">
    <property type="entry name" value="LuxR_C_like"/>
    <property type="match status" value="1"/>
</dbReference>
<dbReference type="SUPFAM" id="SSF52540">
    <property type="entry name" value="P-loop containing nucleoside triphosphate hydrolases"/>
    <property type="match status" value="1"/>
</dbReference>
<reference evidence="4" key="1">
    <citation type="submission" date="2022-10" db="EMBL/GenBank/DDBJ databases">
        <title>The WGS of Solirubrobacter ginsenosidimutans DSM 21036.</title>
        <authorList>
            <person name="Jiang Z."/>
        </authorList>
    </citation>
    <scope>NUCLEOTIDE SEQUENCE</scope>
    <source>
        <strain evidence="4">DSM 21036</strain>
    </source>
</reference>
<dbReference type="InterPro" id="IPR041664">
    <property type="entry name" value="AAA_16"/>
</dbReference>
<comment type="caution">
    <text evidence="4">The sequence shown here is derived from an EMBL/GenBank/DDBJ whole genome shotgun (WGS) entry which is preliminary data.</text>
</comment>
<organism evidence="4 5">
    <name type="scientific">Solirubrobacter ginsenosidimutans</name>
    <dbReference type="NCBI Taxonomy" id="490573"/>
    <lineage>
        <taxon>Bacteria</taxon>
        <taxon>Bacillati</taxon>
        <taxon>Actinomycetota</taxon>
        <taxon>Thermoleophilia</taxon>
        <taxon>Solirubrobacterales</taxon>
        <taxon>Solirubrobacteraceae</taxon>
        <taxon>Solirubrobacter</taxon>
    </lineage>
</organism>
<evidence type="ECO:0000313" key="4">
    <source>
        <dbReference type="EMBL" id="MDA0163457.1"/>
    </source>
</evidence>
<dbReference type="GO" id="GO:0005737">
    <property type="term" value="C:cytoplasm"/>
    <property type="evidence" value="ECO:0007669"/>
    <property type="project" value="TreeGrafter"/>
</dbReference>
<dbReference type="RefSeq" id="WP_270042703.1">
    <property type="nucleotide sequence ID" value="NZ_JAPDOD010000025.1"/>
</dbReference>
<dbReference type="InterPro" id="IPR000792">
    <property type="entry name" value="Tscrpt_reg_LuxR_C"/>
</dbReference>
<evidence type="ECO:0000313" key="5">
    <source>
        <dbReference type="Proteomes" id="UP001149140"/>
    </source>
</evidence>
<dbReference type="Proteomes" id="UP001149140">
    <property type="component" value="Unassembled WGS sequence"/>
</dbReference>
<dbReference type="GO" id="GO:0006355">
    <property type="term" value="P:regulation of DNA-templated transcription"/>
    <property type="evidence" value="ECO:0007669"/>
    <property type="project" value="InterPro"/>
</dbReference>
<dbReference type="InterPro" id="IPR016032">
    <property type="entry name" value="Sig_transdc_resp-reg_C-effctor"/>
</dbReference>
<evidence type="ECO:0000256" key="1">
    <source>
        <dbReference type="ARBA" id="ARBA00022741"/>
    </source>
</evidence>
<dbReference type="Pfam" id="PF00196">
    <property type="entry name" value="GerE"/>
    <property type="match status" value="1"/>
</dbReference>
<dbReference type="AlphaFoldDB" id="A0A9X3S3H5"/>
<dbReference type="PROSITE" id="PS00622">
    <property type="entry name" value="HTH_LUXR_1"/>
    <property type="match status" value="1"/>
</dbReference>
<dbReference type="PRINTS" id="PR00038">
    <property type="entry name" value="HTHLUXR"/>
</dbReference>
<keyword evidence="5" id="KW-1185">Reference proteome</keyword>
<evidence type="ECO:0000256" key="2">
    <source>
        <dbReference type="ARBA" id="ARBA00022840"/>
    </source>
</evidence>
<sequence>MADLLLERAGELAAIERAIRMARAGCSRRLLISGPPGSGRTTLMDRTRARARAEGLTVLSARGEERERRFAFALARRLLPSDASAATGYETSLELNRALARRAPVLVAVDDIEFCDAESLDWLAFAARRFGRVGVAIVLAGAATRFEDAVVLPLRPFSERAVAALLHVALGQVVDAAAARACHLATGGHPLLVCEVAAATANGRHGAEAVPPGVARFLQRRLRSLPRGARRLARAIALLGPAATLHEAATLAGLGPDHAAAAADRLRVAGLLVGEDALAIAPPLLARALYDDIPPARRALWHSRAARGAVRPARVIHHLLRSEPSADAWVAETLASAARRALERGRPDEAAALLRRADREGAGDRGALLTALAEAQRRLASDDEIEQLEAALEHGAPRAATTSALARALLTHGRAAEALALRDADPAELHAGARLIPGHGRSAAARLADASAREDPSPRASEGRALMACWAAEAACTAASAQTAVALATRALAGDALDPESPAYFSACAALTWSDELALARRHLDRALAHARRLGSLCGLARAEAGLATVALRAGELEAAVEHATTALGSGGETAVGFPARAVLALTMLELDRLDEAAALCDASTPELRYARGRLRIARHEAHGALDDLLEVGRELARDVIAGPALIPWRSAAALAQAPDAEELARCEHALATRFGAPRAIGRALRALATVGPVGERTDRCLAAVQVLAPSEARLEYAHALCDLGASLRRERARRAAREPLREALDLAVRCGAVALVRRAREELLASGARPRRLAQSGRDALTPAELRVALLAARGLANREIARTLVVTVKTVETELSHTYAKLGIRSRRELAGVLQPG</sequence>
<dbReference type="InterPro" id="IPR011990">
    <property type="entry name" value="TPR-like_helical_dom_sf"/>
</dbReference>